<keyword evidence="2" id="KW-1133">Transmembrane helix</keyword>
<feature type="region of interest" description="Disordered" evidence="1">
    <location>
        <begin position="48"/>
        <end position="67"/>
    </location>
</feature>
<feature type="transmembrane region" description="Helical" evidence="2">
    <location>
        <begin position="96"/>
        <end position="120"/>
    </location>
</feature>
<evidence type="ECO:0000256" key="1">
    <source>
        <dbReference type="SAM" id="MobiDB-lite"/>
    </source>
</evidence>
<evidence type="ECO:0000313" key="3">
    <source>
        <dbReference type="EMBL" id="CAK9308590.1"/>
    </source>
</evidence>
<name>A0ABP0XM10_9ROSI</name>
<keyword evidence="2" id="KW-0472">Membrane</keyword>
<sequence length="182" mass="20567">MYGSNQNPDPIPPENFLVIREDYFVHEESPVFPPTHHEDLPVVPVEITSDESESSESSTPATPDLRSRTVVGEAVMRRCEMFKAKVVSGILGFGSYAVRLGSVSPVTAMAALLVILLFLLKMKMKLRLPWRPRAVAKRRDNEERLLLLLKHKDEKISQLLLQIARMNETLSAPRKVPVVRIK</sequence>
<reference evidence="3 4" key="1">
    <citation type="submission" date="2024-03" db="EMBL/GenBank/DDBJ databases">
        <authorList>
            <person name="Gkanogiannis A."/>
            <person name="Becerra Lopez-Lavalle L."/>
        </authorList>
    </citation>
    <scope>NUCLEOTIDE SEQUENCE [LARGE SCALE GENOMIC DNA]</scope>
</reference>
<proteinExistence type="predicted"/>
<evidence type="ECO:0008006" key="5">
    <source>
        <dbReference type="Google" id="ProtNLM"/>
    </source>
</evidence>
<dbReference type="PANTHER" id="PTHR37206:SF4">
    <property type="entry name" value="TRANSMEMBRANE PROTEIN"/>
    <property type="match status" value="1"/>
</dbReference>
<accession>A0ABP0XM10</accession>
<dbReference type="PANTHER" id="PTHR37206">
    <property type="entry name" value="TRANSMEMBRANE PROTEIN"/>
    <property type="match status" value="1"/>
</dbReference>
<gene>
    <name evidence="3" type="ORF">CITCOLO1_LOCUS103</name>
</gene>
<evidence type="ECO:0000256" key="2">
    <source>
        <dbReference type="SAM" id="Phobius"/>
    </source>
</evidence>
<dbReference type="Proteomes" id="UP001642487">
    <property type="component" value="Chromosome 1"/>
</dbReference>
<keyword evidence="2" id="KW-0812">Transmembrane</keyword>
<evidence type="ECO:0000313" key="4">
    <source>
        <dbReference type="Proteomes" id="UP001642487"/>
    </source>
</evidence>
<organism evidence="3 4">
    <name type="scientific">Citrullus colocynthis</name>
    <name type="common">colocynth</name>
    <dbReference type="NCBI Taxonomy" id="252529"/>
    <lineage>
        <taxon>Eukaryota</taxon>
        <taxon>Viridiplantae</taxon>
        <taxon>Streptophyta</taxon>
        <taxon>Embryophyta</taxon>
        <taxon>Tracheophyta</taxon>
        <taxon>Spermatophyta</taxon>
        <taxon>Magnoliopsida</taxon>
        <taxon>eudicotyledons</taxon>
        <taxon>Gunneridae</taxon>
        <taxon>Pentapetalae</taxon>
        <taxon>rosids</taxon>
        <taxon>fabids</taxon>
        <taxon>Cucurbitales</taxon>
        <taxon>Cucurbitaceae</taxon>
        <taxon>Benincaseae</taxon>
        <taxon>Citrullus</taxon>
    </lineage>
</organism>
<keyword evidence="4" id="KW-1185">Reference proteome</keyword>
<dbReference type="EMBL" id="OZ021735">
    <property type="protein sequence ID" value="CAK9308590.1"/>
    <property type="molecule type" value="Genomic_DNA"/>
</dbReference>
<protein>
    <recommendedName>
        <fullName evidence="5">Transmembrane protein</fullName>
    </recommendedName>
</protein>